<gene>
    <name evidence="1" type="ORF">CHS0354_022218</name>
</gene>
<accession>A0AAE0W5N0</accession>
<dbReference type="Proteomes" id="UP001195483">
    <property type="component" value="Unassembled WGS sequence"/>
</dbReference>
<proteinExistence type="predicted"/>
<reference evidence="1" key="2">
    <citation type="journal article" date="2021" name="Genome Biol. Evol.">
        <title>Developing a high-quality reference genome for a parasitic bivalve with doubly uniparental inheritance (Bivalvia: Unionida).</title>
        <authorList>
            <person name="Smith C.H."/>
        </authorList>
    </citation>
    <scope>NUCLEOTIDE SEQUENCE</scope>
    <source>
        <strain evidence="1">CHS0354</strain>
        <tissue evidence="1">Mantle</tissue>
    </source>
</reference>
<evidence type="ECO:0000313" key="2">
    <source>
        <dbReference type="Proteomes" id="UP001195483"/>
    </source>
</evidence>
<reference evidence="1" key="1">
    <citation type="journal article" date="2021" name="Genome Biol. Evol.">
        <title>A High-Quality Reference Genome for a Parasitic Bivalve with Doubly Uniparental Inheritance (Bivalvia: Unionida).</title>
        <authorList>
            <person name="Smith C.H."/>
        </authorList>
    </citation>
    <scope>NUCLEOTIDE SEQUENCE</scope>
    <source>
        <strain evidence="1">CHS0354</strain>
    </source>
</reference>
<dbReference type="EMBL" id="JAEAOA010001343">
    <property type="protein sequence ID" value="KAK3602431.1"/>
    <property type="molecule type" value="Genomic_DNA"/>
</dbReference>
<keyword evidence="2" id="KW-1185">Reference proteome</keyword>
<reference evidence="1" key="3">
    <citation type="submission" date="2023-05" db="EMBL/GenBank/DDBJ databases">
        <authorList>
            <person name="Smith C.H."/>
        </authorList>
    </citation>
    <scope>NUCLEOTIDE SEQUENCE</scope>
    <source>
        <strain evidence="1">CHS0354</strain>
        <tissue evidence="1">Mantle</tissue>
    </source>
</reference>
<organism evidence="1 2">
    <name type="scientific">Potamilus streckersoni</name>
    <dbReference type="NCBI Taxonomy" id="2493646"/>
    <lineage>
        <taxon>Eukaryota</taxon>
        <taxon>Metazoa</taxon>
        <taxon>Spiralia</taxon>
        <taxon>Lophotrochozoa</taxon>
        <taxon>Mollusca</taxon>
        <taxon>Bivalvia</taxon>
        <taxon>Autobranchia</taxon>
        <taxon>Heteroconchia</taxon>
        <taxon>Palaeoheterodonta</taxon>
        <taxon>Unionida</taxon>
        <taxon>Unionoidea</taxon>
        <taxon>Unionidae</taxon>
        <taxon>Ambleminae</taxon>
        <taxon>Lampsilini</taxon>
        <taxon>Potamilus</taxon>
    </lineage>
</organism>
<dbReference type="AlphaFoldDB" id="A0AAE0W5N0"/>
<comment type="caution">
    <text evidence="1">The sequence shown here is derived from an EMBL/GenBank/DDBJ whole genome shotgun (WGS) entry which is preliminary data.</text>
</comment>
<name>A0AAE0W5N0_9BIVA</name>
<sequence>MYFTPRIINANASNIYGIVEQPPDDYGIWCLDDFLKTSVGELANESKSSVVESEHGPKYYKYNPDEKLEQYEPYLNHMFQSDVGKLRQDQVEKLYKNEPLLRRCRKGILDKFSEDSKNNNKKIRSDKIGLRET</sequence>
<protein>
    <submittedName>
        <fullName evidence="1">Uncharacterized protein</fullName>
    </submittedName>
</protein>
<evidence type="ECO:0000313" key="1">
    <source>
        <dbReference type="EMBL" id="KAK3602431.1"/>
    </source>
</evidence>